<dbReference type="GO" id="GO:0018580">
    <property type="term" value="F:nitronate monooxygenase activity"/>
    <property type="evidence" value="ECO:0007669"/>
    <property type="project" value="InterPro"/>
</dbReference>
<evidence type="ECO:0000256" key="10">
    <source>
        <dbReference type="ARBA" id="ARBA00023033"/>
    </source>
</evidence>
<accession>A0A255FZL0</accession>
<evidence type="ECO:0000256" key="11">
    <source>
        <dbReference type="ARBA" id="ARBA00031155"/>
    </source>
</evidence>
<name>A0A255FZL0_9ACTN</name>
<comment type="function">
    <text evidence="2">Nitronate monooxygenase that uses molecular oxygen to catalyze the oxidative denitrification of alkyl nitronates. Acts on propionate 3-nitronate (P3N), the presumed physiological substrate. Probably functions in the detoxification of P3N, a metabolic poison produced by plants and fungi as a defense mechanism.</text>
</comment>
<keyword evidence="10" id="KW-0503">Monooxygenase</keyword>
<dbReference type="GO" id="GO:0051213">
    <property type="term" value="F:dioxygenase activity"/>
    <property type="evidence" value="ECO:0007669"/>
    <property type="project" value="UniProtKB-KW"/>
</dbReference>
<dbReference type="SUPFAM" id="SSF51412">
    <property type="entry name" value="Inosine monophosphate dehydrogenase (IMPDH)"/>
    <property type="match status" value="1"/>
</dbReference>
<evidence type="ECO:0000256" key="2">
    <source>
        <dbReference type="ARBA" id="ARBA00003535"/>
    </source>
</evidence>
<keyword evidence="13" id="KW-0223">Dioxygenase</keyword>
<dbReference type="Proteomes" id="UP000215896">
    <property type="component" value="Unassembled WGS sequence"/>
</dbReference>
<evidence type="ECO:0000313" key="13">
    <source>
        <dbReference type="EMBL" id="OYO08741.1"/>
    </source>
</evidence>
<dbReference type="GO" id="GO:0000166">
    <property type="term" value="F:nucleotide binding"/>
    <property type="evidence" value="ECO:0007669"/>
    <property type="project" value="UniProtKB-KW"/>
</dbReference>
<keyword evidence="9" id="KW-0560">Oxidoreductase</keyword>
<dbReference type="InterPro" id="IPR004136">
    <property type="entry name" value="NMO"/>
</dbReference>
<comment type="similarity">
    <text evidence="3">Belongs to the nitronate monooxygenase family. NMO class I subfamily.</text>
</comment>
<dbReference type="Gene3D" id="3.20.20.70">
    <property type="entry name" value="Aldolase class I"/>
    <property type="match status" value="1"/>
</dbReference>
<dbReference type="OrthoDB" id="9778912at2"/>
<dbReference type="FunFam" id="3.20.20.70:FF:000154">
    <property type="entry name" value="Probable nitronate monooxygenase"/>
    <property type="match status" value="1"/>
</dbReference>
<keyword evidence="7" id="KW-0288">FMN</keyword>
<sequence>MTEIPIIADSALPAHRLPIVLAPMAGGPSTPELVAAVCEAGGFGYLPAGYLTADALAERIARTRELTERPFGVNLFVPEPQQRQDLSAYAESLRPDAERLGAAVGELDWSDTDHWAAKLELLAGDPVAVVSLTFGLPSAEEAERLHAAGSALVGTVTTVPEARAAADRGMDALCVQGPDAGGHRGTHRVTDEPSTLPLADLLAEVRAVVELPLIAAGGIGTAAQIRELLAAGASAVQLGSLFLRCPEAGTNETHRKALTRRRDTVVTRAFSGRPARGLRNRFIDEHDADAPAAYPQVNQLTGPLRKAAAAAGDADSLHLWAGTNYRRAVDLPAADLVTALAAEL</sequence>
<dbReference type="InterPro" id="IPR013785">
    <property type="entry name" value="Aldolase_TIM"/>
</dbReference>
<dbReference type="EMBL" id="NMVO01000018">
    <property type="protein sequence ID" value="OYO08741.1"/>
    <property type="molecule type" value="Genomic_DNA"/>
</dbReference>
<reference evidence="13 14" key="1">
    <citation type="submission" date="2017-07" db="EMBL/GenBank/DDBJ databases">
        <title>Draft whole genome sequences of clinical Proprionibacteriaceae strains.</title>
        <authorList>
            <person name="Bernier A.-M."/>
            <person name="Bernard K."/>
            <person name="Domingo M.-C."/>
        </authorList>
    </citation>
    <scope>NUCLEOTIDE SEQUENCE [LARGE SCALE GENOMIC DNA]</scope>
    <source>
        <strain evidence="13 14">NML 030167</strain>
    </source>
</reference>
<dbReference type="CDD" id="cd04730">
    <property type="entry name" value="NPD_like"/>
    <property type="match status" value="1"/>
</dbReference>
<evidence type="ECO:0000256" key="1">
    <source>
        <dbReference type="ARBA" id="ARBA00001917"/>
    </source>
</evidence>
<keyword evidence="8" id="KW-0547">Nucleotide-binding</keyword>
<dbReference type="RefSeq" id="WP_094406959.1">
    <property type="nucleotide sequence ID" value="NZ_NMVO01000018.1"/>
</dbReference>
<proteinExistence type="inferred from homology"/>
<protein>
    <recommendedName>
        <fullName evidence="4">Probable nitronate monooxygenase</fullName>
    </recommendedName>
    <alternativeName>
        <fullName evidence="11">Propionate 3-nitronate monooxygenase</fullName>
    </alternativeName>
</protein>
<organism evidence="13 14">
    <name type="scientific">Enemella evansiae</name>
    <dbReference type="NCBI Taxonomy" id="2016499"/>
    <lineage>
        <taxon>Bacteria</taxon>
        <taxon>Bacillati</taxon>
        <taxon>Actinomycetota</taxon>
        <taxon>Actinomycetes</taxon>
        <taxon>Propionibacteriales</taxon>
        <taxon>Propionibacteriaceae</taxon>
        <taxon>Enemella</taxon>
    </lineage>
</organism>
<evidence type="ECO:0000256" key="8">
    <source>
        <dbReference type="ARBA" id="ARBA00022741"/>
    </source>
</evidence>
<keyword evidence="6" id="KW-0285">Flavoprotein</keyword>
<evidence type="ECO:0000256" key="9">
    <source>
        <dbReference type="ARBA" id="ARBA00023002"/>
    </source>
</evidence>
<keyword evidence="5" id="KW-0216">Detoxification</keyword>
<evidence type="ECO:0000256" key="6">
    <source>
        <dbReference type="ARBA" id="ARBA00022630"/>
    </source>
</evidence>
<dbReference type="Pfam" id="PF03060">
    <property type="entry name" value="NMO"/>
    <property type="match status" value="1"/>
</dbReference>
<evidence type="ECO:0000313" key="14">
    <source>
        <dbReference type="Proteomes" id="UP000215896"/>
    </source>
</evidence>
<dbReference type="AlphaFoldDB" id="A0A255FZL0"/>
<comment type="catalytic activity">
    <reaction evidence="12">
        <text>3 propionate 3-nitronate + 3 O2 + H2O = 3 3-oxopropanoate + 2 nitrate + nitrite + H2O2 + 3 H(+)</text>
        <dbReference type="Rhea" id="RHEA:57332"/>
        <dbReference type="ChEBI" id="CHEBI:15377"/>
        <dbReference type="ChEBI" id="CHEBI:15378"/>
        <dbReference type="ChEBI" id="CHEBI:15379"/>
        <dbReference type="ChEBI" id="CHEBI:16240"/>
        <dbReference type="ChEBI" id="CHEBI:16301"/>
        <dbReference type="ChEBI" id="CHEBI:17632"/>
        <dbReference type="ChEBI" id="CHEBI:33190"/>
        <dbReference type="ChEBI" id="CHEBI:136067"/>
    </reaction>
</comment>
<keyword evidence="14" id="KW-1185">Reference proteome</keyword>
<dbReference type="GO" id="GO:0009636">
    <property type="term" value="P:response to toxic substance"/>
    <property type="evidence" value="ECO:0007669"/>
    <property type="project" value="UniProtKB-KW"/>
</dbReference>
<dbReference type="PANTHER" id="PTHR42747:SF3">
    <property type="entry name" value="NITRONATE MONOOXYGENASE-RELATED"/>
    <property type="match status" value="1"/>
</dbReference>
<evidence type="ECO:0000256" key="12">
    <source>
        <dbReference type="ARBA" id="ARBA00049401"/>
    </source>
</evidence>
<gene>
    <name evidence="13" type="ORF">CGZ94_19735</name>
</gene>
<comment type="cofactor">
    <cofactor evidence="1">
        <name>FMN</name>
        <dbReference type="ChEBI" id="CHEBI:58210"/>
    </cofactor>
</comment>
<evidence type="ECO:0000256" key="7">
    <source>
        <dbReference type="ARBA" id="ARBA00022643"/>
    </source>
</evidence>
<evidence type="ECO:0000256" key="3">
    <source>
        <dbReference type="ARBA" id="ARBA00009881"/>
    </source>
</evidence>
<evidence type="ECO:0000256" key="5">
    <source>
        <dbReference type="ARBA" id="ARBA00022575"/>
    </source>
</evidence>
<dbReference type="PANTHER" id="PTHR42747">
    <property type="entry name" value="NITRONATE MONOOXYGENASE-RELATED"/>
    <property type="match status" value="1"/>
</dbReference>
<evidence type="ECO:0000256" key="4">
    <source>
        <dbReference type="ARBA" id="ARBA00013457"/>
    </source>
</evidence>
<comment type="caution">
    <text evidence="13">The sequence shown here is derived from an EMBL/GenBank/DDBJ whole genome shotgun (WGS) entry which is preliminary data.</text>
</comment>